<evidence type="ECO:0000313" key="2">
    <source>
        <dbReference type="Proteomes" id="UP000220102"/>
    </source>
</evidence>
<keyword evidence="2" id="KW-1185">Reference proteome</keyword>
<dbReference type="Proteomes" id="UP000220102">
    <property type="component" value="Unassembled WGS sequence"/>
</dbReference>
<protein>
    <submittedName>
        <fullName evidence="1">Uncharacterized protein</fullName>
    </submittedName>
</protein>
<reference evidence="1 2" key="1">
    <citation type="submission" date="2017-10" db="EMBL/GenBank/DDBJ databases">
        <title>Draft genome of Longibacter Salinarum.</title>
        <authorList>
            <person name="Goh K.M."/>
            <person name="Shamsir M.S."/>
            <person name="Lim S.W."/>
        </authorList>
    </citation>
    <scope>NUCLEOTIDE SEQUENCE [LARGE SCALE GENOMIC DNA]</scope>
    <source>
        <strain evidence="1 2">KCTC 52045</strain>
    </source>
</reference>
<organism evidence="1 2">
    <name type="scientific">Longibacter salinarum</name>
    <dbReference type="NCBI Taxonomy" id="1850348"/>
    <lineage>
        <taxon>Bacteria</taxon>
        <taxon>Pseudomonadati</taxon>
        <taxon>Rhodothermota</taxon>
        <taxon>Rhodothermia</taxon>
        <taxon>Rhodothermales</taxon>
        <taxon>Salisaetaceae</taxon>
        <taxon>Longibacter</taxon>
    </lineage>
</organism>
<name>A0A2A8CXT9_9BACT</name>
<proteinExistence type="predicted"/>
<comment type="caution">
    <text evidence="1">The sequence shown here is derived from an EMBL/GenBank/DDBJ whole genome shotgun (WGS) entry which is preliminary data.</text>
</comment>
<gene>
    <name evidence="1" type="ORF">CRI94_09565</name>
</gene>
<accession>A0A2A8CXT9</accession>
<sequence>MLFYKLTAPAENAVHCRFGNINLKSVNYVIGMPVAINESDADRLCTAYVHMHSGALDDGILMHSGVYVSQSVEVTERNTK</sequence>
<evidence type="ECO:0000313" key="1">
    <source>
        <dbReference type="EMBL" id="PEN13549.1"/>
    </source>
</evidence>
<dbReference type="EMBL" id="PDEQ01000004">
    <property type="protein sequence ID" value="PEN13549.1"/>
    <property type="molecule type" value="Genomic_DNA"/>
</dbReference>
<dbReference type="AlphaFoldDB" id="A0A2A8CXT9"/>